<protein>
    <submittedName>
        <fullName evidence="1">Uncharacterized protein</fullName>
    </submittedName>
</protein>
<dbReference type="EMBL" id="CP000790">
    <property type="protein sequence ID" value="ABU73659.1"/>
    <property type="molecule type" value="Genomic_DNA"/>
</dbReference>
<evidence type="ECO:0000313" key="2">
    <source>
        <dbReference type="Proteomes" id="UP000008152"/>
    </source>
</evidence>
<dbReference type="Proteomes" id="UP000008152">
    <property type="component" value="Chromosome II"/>
</dbReference>
<gene>
    <name evidence="1" type="ordered locus">VIBHAR_05765</name>
</gene>
<evidence type="ECO:0000313" key="1">
    <source>
        <dbReference type="EMBL" id="ABU73659.1"/>
    </source>
</evidence>
<dbReference type="KEGG" id="vha:VIBHAR_05765"/>
<name>A7N8I8_VIBC1</name>
<reference evidence="1 2" key="1">
    <citation type="submission" date="2007-08" db="EMBL/GenBank/DDBJ databases">
        <authorList>
            <consortium name="The Vibrio harveyi Genome Sequencing Project"/>
            <person name="Bassler B."/>
            <person name="Clifton S.W."/>
            <person name="Fulton L."/>
            <person name="Delehaunty K."/>
            <person name="Fronick C."/>
            <person name="Harrison M."/>
            <person name="Markivic C."/>
            <person name="Fulton R."/>
            <person name="Tin-Wollam A.-M."/>
            <person name="Shah N."/>
            <person name="Pepin K."/>
            <person name="Nash W."/>
            <person name="Thiruvilangam P."/>
            <person name="Bhonagiri V."/>
            <person name="Waters C."/>
            <person name="Tu K.C."/>
            <person name="Irgon J."/>
            <person name="Wilson R.K."/>
        </authorList>
    </citation>
    <scope>NUCLEOTIDE SEQUENCE [LARGE SCALE GENOMIC DNA]</scope>
    <source>
        <strain evidence="2">ATCC BAA-1116 / BB120</strain>
    </source>
</reference>
<proteinExistence type="predicted"/>
<sequence>MNIIAWRIAIISIPMSNHSVKVDGSSGLLRKTSEETVAMTTKHSHTS</sequence>
<dbReference type="AlphaFoldDB" id="A7N8I8"/>
<organism evidence="1 2">
    <name type="scientific">Vibrio campbellii (strain ATCC BAA-1116)</name>
    <dbReference type="NCBI Taxonomy" id="2902295"/>
    <lineage>
        <taxon>Bacteria</taxon>
        <taxon>Pseudomonadati</taxon>
        <taxon>Pseudomonadota</taxon>
        <taxon>Gammaproteobacteria</taxon>
        <taxon>Vibrionales</taxon>
        <taxon>Vibrionaceae</taxon>
        <taxon>Vibrio</taxon>
    </lineage>
</organism>
<accession>A7N8I8</accession>